<proteinExistence type="predicted"/>
<dbReference type="EMBL" id="CP060122">
    <property type="protein sequence ID" value="QNG43428.1"/>
    <property type="molecule type" value="Genomic_DNA"/>
</dbReference>
<sequence>MSQLDLVDNDVPQTHEDAVSSAYVPVLQVTAGQPGPIAANGGRSYMAFDRNGDAGTGKALEDALALIAEGEGRRAVERIAQAPATGLETELGLGFRSYEECLAHIRQAGLAAPEGGVVTPLPYTIYEQPTYSVVPSHAIWTDPARADVAAILQQNEDDNLRRDLWFPQVLRDARRIGDKYPGLSPRSPESMDRLGVSLAHLESACTNFYDAAEVERVFYPEIEKLLLDFFPGATDALVYNHDVFDADYAGDRTEDQAAKNPGVNARYANIVHNDLNDNSGRVRCRELLTRNLRNFGRTQHYSEEEADAKMARRFMSINLAKPMETVEQYPFVLAAWPSFADQPYVTNYRIYDDRVGETQRFTFRPTHEWYWFPQQTPIEVSMLKCYDSITDGSVSRWSFHTAAIDPTAPANARCRKNVVVRSFVFF</sequence>
<reference evidence="1 2" key="1">
    <citation type="submission" date="2020-07" db="EMBL/GenBank/DDBJ databases">
        <title>Whole genome sequence of Sphingobium yanoikuyae A3.</title>
        <authorList>
            <person name="Han S.-S."/>
        </authorList>
    </citation>
    <scope>NUCLEOTIDE SEQUENCE [LARGE SCALE GENOMIC DNA]</scope>
    <source>
        <strain evidence="1 2">A3</strain>
    </source>
</reference>
<accession>A0A9X7U4I3</accession>
<evidence type="ECO:0000313" key="1">
    <source>
        <dbReference type="EMBL" id="QNG43428.1"/>
    </source>
</evidence>
<organism evidence="1 2">
    <name type="scientific">Sphingobium yanoikuyae</name>
    <name type="common">Sphingomonas yanoikuyae</name>
    <dbReference type="NCBI Taxonomy" id="13690"/>
    <lineage>
        <taxon>Bacteria</taxon>
        <taxon>Pseudomonadati</taxon>
        <taxon>Pseudomonadota</taxon>
        <taxon>Alphaproteobacteria</taxon>
        <taxon>Sphingomonadales</taxon>
        <taxon>Sphingomonadaceae</taxon>
        <taxon>Sphingobium</taxon>
    </lineage>
</organism>
<dbReference type="PANTHER" id="PTHR34598:SF3">
    <property type="entry name" value="OXIDOREDUCTASE AN1597"/>
    <property type="match status" value="1"/>
</dbReference>
<gene>
    <name evidence="1" type="ORF">H3V42_15650</name>
</gene>
<evidence type="ECO:0008006" key="3">
    <source>
        <dbReference type="Google" id="ProtNLM"/>
    </source>
</evidence>
<dbReference type="AlphaFoldDB" id="A0A9X7U4I3"/>
<dbReference type="Proteomes" id="UP000515377">
    <property type="component" value="Chromosome"/>
</dbReference>
<name>A0A9X7U4I3_SPHYA</name>
<dbReference type="InterPro" id="IPR044053">
    <property type="entry name" value="AsaB-like"/>
</dbReference>
<dbReference type="PANTHER" id="PTHR34598">
    <property type="entry name" value="BLL6449 PROTEIN"/>
    <property type="match status" value="1"/>
</dbReference>
<dbReference type="GO" id="GO:0016491">
    <property type="term" value="F:oxidoreductase activity"/>
    <property type="evidence" value="ECO:0007669"/>
    <property type="project" value="InterPro"/>
</dbReference>
<evidence type="ECO:0000313" key="2">
    <source>
        <dbReference type="Proteomes" id="UP000515377"/>
    </source>
</evidence>
<dbReference type="NCBIfam" id="NF041278">
    <property type="entry name" value="CmcJ_NvfI_EfuI"/>
    <property type="match status" value="1"/>
</dbReference>
<protein>
    <recommendedName>
        <fullName evidence="3">Methyltransferase</fullName>
    </recommendedName>
</protein>